<dbReference type="Pfam" id="PF00041">
    <property type="entry name" value="fn3"/>
    <property type="match status" value="2"/>
</dbReference>
<dbReference type="Pfam" id="PF07679">
    <property type="entry name" value="I-set"/>
    <property type="match status" value="1"/>
</dbReference>
<accession>A0AA35S214</accession>
<evidence type="ECO:0000313" key="4">
    <source>
        <dbReference type="EMBL" id="CAI8021975.1"/>
    </source>
</evidence>
<evidence type="ECO:0000259" key="2">
    <source>
        <dbReference type="PROSITE" id="PS50835"/>
    </source>
</evidence>
<gene>
    <name evidence="4" type="ORF">GBAR_LOCUS12942</name>
</gene>
<keyword evidence="5" id="KW-1185">Reference proteome</keyword>
<organism evidence="4 5">
    <name type="scientific">Geodia barretti</name>
    <name type="common">Barrett's horny sponge</name>
    <dbReference type="NCBI Taxonomy" id="519541"/>
    <lineage>
        <taxon>Eukaryota</taxon>
        <taxon>Metazoa</taxon>
        <taxon>Porifera</taxon>
        <taxon>Demospongiae</taxon>
        <taxon>Heteroscleromorpha</taxon>
        <taxon>Tetractinellida</taxon>
        <taxon>Astrophorina</taxon>
        <taxon>Geodiidae</taxon>
        <taxon>Geodia</taxon>
    </lineage>
</organism>
<dbReference type="PROSITE" id="PS50835">
    <property type="entry name" value="IG_LIKE"/>
    <property type="match status" value="2"/>
</dbReference>
<feature type="domain" description="Ig-like" evidence="2">
    <location>
        <begin position="277"/>
        <end position="346"/>
    </location>
</feature>
<feature type="non-terminal residue" evidence="4">
    <location>
        <position position="502"/>
    </location>
</feature>
<dbReference type="Proteomes" id="UP001174909">
    <property type="component" value="Unassembled WGS sequence"/>
</dbReference>
<dbReference type="CDD" id="cd00063">
    <property type="entry name" value="FN3"/>
    <property type="match status" value="2"/>
</dbReference>
<feature type="domain" description="Ig-like" evidence="2">
    <location>
        <begin position="139"/>
        <end position="243"/>
    </location>
</feature>
<proteinExistence type="predicted"/>
<dbReference type="SMART" id="SM00060">
    <property type="entry name" value="FN3"/>
    <property type="match status" value="2"/>
</dbReference>
<comment type="caution">
    <text evidence="4">The sequence shown here is derived from an EMBL/GenBank/DDBJ whole genome shotgun (WGS) entry which is preliminary data.</text>
</comment>
<dbReference type="InterPro" id="IPR003961">
    <property type="entry name" value="FN3_dom"/>
</dbReference>
<evidence type="ECO:0000313" key="5">
    <source>
        <dbReference type="Proteomes" id="UP001174909"/>
    </source>
</evidence>
<dbReference type="InterPro" id="IPR036179">
    <property type="entry name" value="Ig-like_dom_sf"/>
</dbReference>
<dbReference type="FunFam" id="2.60.40.10:FF:000028">
    <property type="entry name" value="Neuronal cell adhesion molecule"/>
    <property type="match status" value="1"/>
</dbReference>
<dbReference type="PANTHER" id="PTHR46957">
    <property type="entry name" value="CYTOKINE RECEPTOR"/>
    <property type="match status" value="1"/>
</dbReference>
<reference evidence="4" key="1">
    <citation type="submission" date="2023-03" db="EMBL/GenBank/DDBJ databases">
        <authorList>
            <person name="Steffen K."/>
            <person name="Cardenas P."/>
        </authorList>
    </citation>
    <scope>NUCLEOTIDE SEQUENCE</scope>
</reference>
<name>A0AA35S214_GEOBA</name>
<dbReference type="PROSITE" id="PS50853">
    <property type="entry name" value="FN3"/>
    <property type="match status" value="2"/>
</dbReference>
<dbReference type="SUPFAM" id="SSF49265">
    <property type="entry name" value="Fibronectin type III"/>
    <property type="match status" value="2"/>
</dbReference>
<dbReference type="GO" id="GO:0016020">
    <property type="term" value="C:membrane"/>
    <property type="evidence" value="ECO:0007669"/>
    <property type="project" value="UniProtKB-SubCell"/>
</dbReference>
<feature type="domain" description="Fibronectin type-III" evidence="3">
    <location>
        <begin position="44"/>
        <end position="147"/>
    </location>
</feature>
<dbReference type="EMBL" id="CASHTH010001925">
    <property type="protein sequence ID" value="CAI8021975.1"/>
    <property type="molecule type" value="Genomic_DNA"/>
</dbReference>
<dbReference type="PANTHER" id="PTHR46957:SF3">
    <property type="entry name" value="CYTOKINE RECEPTOR"/>
    <property type="match status" value="1"/>
</dbReference>
<dbReference type="SUPFAM" id="SSF48726">
    <property type="entry name" value="Immunoglobulin"/>
    <property type="match status" value="1"/>
</dbReference>
<evidence type="ECO:0000256" key="1">
    <source>
        <dbReference type="ARBA" id="ARBA00022737"/>
    </source>
</evidence>
<dbReference type="AlphaFoldDB" id="A0AA35S214"/>
<keyword evidence="1" id="KW-0677">Repeat</keyword>
<feature type="domain" description="Fibronectin type-III" evidence="3">
    <location>
        <begin position="350"/>
        <end position="440"/>
    </location>
</feature>
<dbReference type="InterPro" id="IPR050713">
    <property type="entry name" value="RTP_Phos/Ushers"/>
</dbReference>
<protein>
    <submittedName>
        <fullName evidence="4">Down syndrome cell adhesion molecule homolog</fullName>
    </submittedName>
</protein>
<evidence type="ECO:0000259" key="3">
    <source>
        <dbReference type="PROSITE" id="PS50853"/>
    </source>
</evidence>
<sequence length="502" mass="53519">MFTLTGLEEGSTYSVTVMTTLCGLQDNEEDRIIATTMPAVPSAAPLYVDVLVENSTTVTVQWGPIDCVHENGNITHYSVRYREVDSSKHDSEGSGWNNGMVSGDSSGGMATISGLTKETVYTVEIAAQNAAGTGVYSNPKSFQTPNDVYISLNGDIIQNHGLVVVNNSGSNYSTSLLCHYDGHLDANCELDWFTPNSSRITTDSAEQSTTSNTVVSLTRTTAIAMEGIYHCTVCNGNASRKVYVGIYPIDEGLIQIYGNVTFVLDSNPNEATPQFRLCCTSTGGPATSVTWSRDSETLSKGTETVLNDATTAQYTHTLTVTGKLEGLYACSVANEISNDSARLNVTAPSPPSDVKLSQNGLRSVLVSWTSGVPAVTGYVVYYQEQNGEQNGSVTAEGSESAANITGLNPGTNYSIEIVATSSTLPSDPTLKHITIEQASISLYATPSYLVEVGHNVTLTCSVSLPKDVAGTPVYDWEGPADNFDPALFECDEDPCRSITTLY</sequence>
<dbReference type="Gene3D" id="2.60.40.10">
    <property type="entry name" value="Immunoglobulins"/>
    <property type="match status" value="3"/>
</dbReference>
<dbReference type="InterPro" id="IPR036116">
    <property type="entry name" value="FN3_sf"/>
</dbReference>
<dbReference type="CDD" id="cd00096">
    <property type="entry name" value="Ig"/>
    <property type="match status" value="1"/>
</dbReference>
<dbReference type="InterPro" id="IPR007110">
    <property type="entry name" value="Ig-like_dom"/>
</dbReference>
<dbReference type="InterPro" id="IPR013783">
    <property type="entry name" value="Ig-like_fold"/>
</dbReference>
<dbReference type="InterPro" id="IPR013098">
    <property type="entry name" value="Ig_I-set"/>
</dbReference>